<name>A0A5M6I8V1_9PROT</name>
<reference evidence="1 2" key="1">
    <citation type="submission" date="2019-09" db="EMBL/GenBank/DDBJ databases">
        <title>Genome sequence of Roseospira marina, one of the more divergent members of the non-sulfur purple photosynthetic bacterial family, the Rhodospirillaceae.</title>
        <authorList>
            <person name="Meyer T."/>
            <person name="Kyndt J."/>
        </authorList>
    </citation>
    <scope>NUCLEOTIDE SEQUENCE [LARGE SCALE GENOMIC DNA]</scope>
    <source>
        <strain evidence="1 2">DSM 15113</strain>
    </source>
</reference>
<dbReference type="Pfam" id="PF06226">
    <property type="entry name" value="DUF1007"/>
    <property type="match status" value="1"/>
</dbReference>
<keyword evidence="2" id="KW-1185">Reference proteome</keyword>
<dbReference type="OrthoDB" id="1679673at2"/>
<protein>
    <submittedName>
        <fullName evidence="1">DUF1007 family protein</fullName>
    </submittedName>
</protein>
<accession>A0A5M6I8V1</accession>
<dbReference type="EMBL" id="VWPJ01000020">
    <property type="protein sequence ID" value="KAA5604235.1"/>
    <property type="molecule type" value="Genomic_DNA"/>
</dbReference>
<sequence length="225" mass="24786">MVRISSVSEDRAMRGLARLALKGVALVGVLWTAGPAEAHPHVWIDADATVVLGPAGQITALDVTWTFDELYSEDTVIAVEGRTSADLRPLVTEAVHNLVPWLYFTDLRADGIRQTFGPVEAYDAHWRDGRLIYAFTLPLTRPVDPIAETVELRLYDPTYYIDIAVPEDRAVTLRPSDAACSVTRSPAPEQPNFMVLSDAYQSVVVEPGEDGIGYAYAEIWRVTCP</sequence>
<dbReference type="InterPro" id="IPR010412">
    <property type="entry name" value="DUF1007"/>
</dbReference>
<dbReference type="Proteomes" id="UP000324065">
    <property type="component" value="Unassembled WGS sequence"/>
</dbReference>
<organism evidence="1 2">
    <name type="scientific">Roseospira marina</name>
    <dbReference type="NCBI Taxonomy" id="140057"/>
    <lineage>
        <taxon>Bacteria</taxon>
        <taxon>Pseudomonadati</taxon>
        <taxon>Pseudomonadota</taxon>
        <taxon>Alphaproteobacteria</taxon>
        <taxon>Rhodospirillales</taxon>
        <taxon>Rhodospirillaceae</taxon>
        <taxon>Roseospira</taxon>
    </lineage>
</organism>
<proteinExistence type="predicted"/>
<comment type="caution">
    <text evidence="1">The sequence shown here is derived from an EMBL/GenBank/DDBJ whole genome shotgun (WGS) entry which is preliminary data.</text>
</comment>
<gene>
    <name evidence="1" type="ORF">F1188_16825</name>
</gene>
<evidence type="ECO:0000313" key="1">
    <source>
        <dbReference type="EMBL" id="KAA5604235.1"/>
    </source>
</evidence>
<dbReference type="AlphaFoldDB" id="A0A5M6I8V1"/>
<evidence type="ECO:0000313" key="2">
    <source>
        <dbReference type="Proteomes" id="UP000324065"/>
    </source>
</evidence>